<dbReference type="InterPro" id="IPR003593">
    <property type="entry name" value="AAA+_ATPase"/>
</dbReference>
<gene>
    <name evidence="6" type="ORF">E9228_002703</name>
</gene>
<feature type="region of interest" description="Disordered" evidence="4">
    <location>
        <begin position="1"/>
        <end position="54"/>
    </location>
</feature>
<dbReference type="PROSITE" id="PS50893">
    <property type="entry name" value="ABC_TRANSPORTER_2"/>
    <property type="match status" value="1"/>
</dbReference>
<evidence type="ECO:0000259" key="5">
    <source>
        <dbReference type="PROSITE" id="PS50893"/>
    </source>
</evidence>
<dbReference type="InterPro" id="IPR017911">
    <property type="entry name" value="MacB-like_ATP-bd"/>
</dbReference>
<proteinExistence type="predicted"/>
<protein>
    <submittedName>
        <fullName evidence="6">ABC transport system ATP-binding protein</fullName>
    </submittedName>
</protein>
<keyword evidence="2" id="KW-0547">Nucleotide-binding</keyword>
<organism evidence="6 7">
    <name type="scientific">Curtobacterium salicis</name>
    <dbReference type="NCBI Taxonomy" id="1779862"/>
    <lineage>
        <taxon>Bacteria</taxon>
        <taxon>Bacillati</taxon>
        <taxon>Actinomycetota</taxon>
        <taxon>Actinomycetes</taxon>
        <taxon>Micrococcales</taxon>
        <taxon>Microbacteriaceae</taxon>
        <taxon>Curtobacterium</taxon>
    </lineage>
</organism>
<evidence type="ECO:0000256" key="1">
    <source>
        <dbReference type="ARBA" id="ARBA00022448"/>
    </source>
</evidence>
<reference evidence="6 7" key="1">
    <citation type="submission" date="2020-03" db="EMBL/GenBank/DDBJ databases">
        <title>Above-ground endophytic microbial communities from plants in different locations in the United States.</title>
        <authorList>
            <person name="Frank C."/>
        </authorList>
    </citation>
    <scope>NUCLEOTIDE SEQUENCE [LARGE SCALE GENOMIC DNA]</scope>
    <source>
        <strain evidence="6 7">WW7</strain>
    </source>
</reference>
<dbReference type="PANTHER" id="PTHR24220:SF86">
    <property type="entry name" value="ABC TRANSPORTER ABCH.1"/>
    <property type="match status" value="1"/>
</dbReference>
<dbReference type="PROSITE" id="PS00211">
    <property type="entry name" value="ABC_TRANSPORTER_1"/>
    <property type="match status" value="1"/>
</dbReference>
<dbReference type="Gene3D" id="3.40.50.300">
    <property type="entry name" value="P-loop containing nucleotide triphosphate hydrolases"/>
    <property type="match status" value="1"/>
</dbReference>
<comment type="caution">
    <text evidence="6">The sequence shown here is derived from an EMBL/GenBank/DDBJ whole genome shotgun (WGS) entry which is preliminary data.</text>
</comment>
<evidence type="ECO:0000256" key="4">
    <source>
        <dbReference type="SAM" id="MobiDB-lite"/>
    </source>
</evidence>
<evidence type="ECO:0000256" key="3">
    <source>
        <dbReference type="ARBA" id="ARBA00022840"/>
    </source>
</evidence>
<dbReference type="GO" id="GO:0005524">
    <property type="term" value="F:ATP binding"/>
    <property type="evidence" value="ECO:0007669"/>
    <property type="project" value="UniProtKB-KW"/>
</dbReference>
<dbReference type="CDD" id="cd03255">
    <property type="entry name" value="ABC_MJ0796_LolCDE_FtsE"/>
    <property type="match status" value="1"/>
</dbReference>
<feature type="domain" description="ABC transporter" evidence="5">
    <location>
        <begin position="57"/>
        <end position="279"/>
    </location>
</feature>
<dbReference type="SUPFAM" id="SSF52540">
    <property type="entry name" value="P-loop containing nucleoside triphosphate hydrolases"/>
    <property type="match status" value="1"/>
</dbReference>
<sequence length="279" mass="29757">MPTDRRTPTGTSGTGTGTSTTSTTRTTTPTTDPGAIVTTTETAPTTGGVPTASRPVYRLSGVTKTYRQKNRTVTALAGVDLEIPQGQLVAVQGPTGGGKSTLLQMLGALDRPSSGSVYLGDRDVASLGDRALTDVRATDIGFVFQSFNLIPTLSALENVETAFAGSLANRSRAEVRERASTALREVGLEERLDHLPAELSGGQQQRVAIARALVKDPTVLLADEPTGALDEGTRDEIMGLIERQWKDRGLTVVIVTHDSWVARRAERRLHIKQGQVRDV</sequence>
<dbReference type="PANTHER" id="PTHR24220">
    <property type="entry name" value="IMPORT ATP-BINDING PROTEIN"/>
    <property type="match status" value="1"/>
</dbReference>
<dbReference type="SMART" id="SM00382">
    <property type="entry name" value="AAA"/>
    <property type="match status" value="1"/>
</dbReference>
<dbReference type="EMBL" id="JAAOYO010000004">
    <property type="protein sequence ID" value="NII42045.1"/>
    <property type="molecule type" value="Genomic_DNA"/>
</dbReference>
<dbReference type="InterPro" id="IPR017871">
    <property type="entry name" value="ABC_transporter-like_CS"/>
</dbReference>
<evidence type="ECO:0000313" key="7">
    <source>
        <dbReference type="Proteomes" id="UP001318300"/>
    </source>
</evidence>
<dbReference type="InterPro" id="IPR003439">
    <property type="entry name" value="ABC_transporter-like_ATP-bd"/>
</dbReference>
<keyword evidence="7" id="KW-1185">Reference proteome</keyword>
<name>A0ABX0T997_9MICO</name>
<dbReference type="InterPro" id="IPR015854">
    <property type="entry name" value="ABC_transpr_LolD-like"/>
</dbReference>
<evidence type="ECO:0000313" key="6">
    <source>
        <dbReference type="EMBL" id="NII42045.1"/>
    </source>
</evidence>
<dbReference type="InterPro" id="IPR027417">
    <property type="entry name" value="P-loop_NTPase"/>
</dbReference>
<accession>A0ABX0T997</accession>
<dbReference type="Pfam" id="PF00005">
    <property type="entry name" value="ABC_tran"/>
    <property type="match status" value="1"/>
</dbReference>
<dbReference type="RefSeq" id="WP_166781054.1">
    <property type="nucleotide sequence ID" value="NZ_JAAOYO010000004.1"/>
</dbReference>
<feature type="compositionally biased region" description="Low complexity" evidence="4">
    <location>
        <begin position="17"/>
        <end position="52"/>
    </location>
</feature>
<keyword evidence="1" id="KW-0813">Transport</keyword>
<evidence type="ECO:0000256" key="2">
    <source>
        <dbReference type="ARBA" id="ARBA00022741"/>
    </source>
</evidence>
<dbReference type="Proteomes" id="UP001318300">
    <property type="component" value="Unassembled WGS sequence"/>
</dbReference>
<keyword evidence="3 6" id="KW-0067">ATP-binding</keyword>